<dbReference type="GO" id="GO:0003697">
    <property type="term" value="F:single-stranded DNA binding"/>
    <property type="evidence" value="ECO:0007669"/>
    <property type="project" value="InterPro"/>
</dbReference>
<dbReference type="InterPro" id="IPR029146">
    <property type="entry name" value="Ten1_animal_plant"/>
</dbReference>
<dbReference type="OrthoDB" id="342190at2759"/>
<evidence type="ECO:0000313" key="2">
    <source>
        <dbReference type="Proteomes" id="UP000828390"/>
    </source>
</evidence>
<dbReference type="PANTHER" id="PTHR33905:SF1">
    <property type="entry name" value="CST COMPLEX SUBUNIT TEN1"/>
    <property type="match status" value="1"/>
</dbReference>
<dbReference type="InterPro" id="IPR012340">
    <property type="entry name" value="NA-bd_OB-fold"/>
</dbReference>
<dbReference type="GO" id="GO:1990879">
    <property type="term" value="C:CST complex"/>
    <property type="evidence" value="ECO:0007669"/>
    <property type="project" value="InterPro"/>
</dbReference>
<dbReference type="Gene3D" id="2.40.50.140">
    <property type="entry name" value="Nucleic acid-binding proteins"/>
    <property type="match status" value="1"/>
</dbReference>
<dbReference type="GO" id="GO:0010521">
    <property type="term" value="F:telomerase inhibitor activity"/>
    <property type="evidence" value="ECO:0007669"/>
    <property type="project" value="TreeGrafter"/>
</dbReference>
<evidence type="ECO:0000313" key="1">
    <source>
        <dbReference type="EMBL" id="KAH3697782.1"/>
    </source>
</evidence>
<dbReference type="EMBL" id="JAIWYP010000016">
    <property type="protein sequence ID" value="KAH3697782.1"/>
    <property type="molecule type" value="Genomic_DNA"/>
</dbReference>
<reference evidence="1" key="2">
    <citation type="submission" date="2020-11" db="EMBL/GenBank/DDBJ databases">
        <authorList>
            <person name="McCartney M.A."/>
            <person name="Auch B."/>
            <person name="Kono T."/>
            <person name="Mallez S."/>
            <person name="Becker A."/>
            <person name="Gohl D.M."/>
            <person name="Silverstein K.A.T."/>
            <person name="Koren S."/>
            <person name="Bechman K.B."/>
            <person name="Herman A."/>
            <person name="Abrahante J.E."/>
            <person name="Garbe J."/>
        </authorList>
    </citation>
    <scope>NUCLEOTIDE SEQUENCE</scope>
    <source>
        <strain evidence="1">Duluth1</strain>
        <tissue evidence="1">Whole animal</tissue>
    </source>
</reference>
<proteinExistence type="predicted"/>
<comment type="caution">
    <text evidence="1">The sequence shown here is derived from an EMBL/GenBank/DDBJ whole genome shotgun (WGS) entry which is preliminary data.</text>
</comment>
<sequence length="141" mass="15270">MDEIGVSFGVQTFIDEIVEGLAINADVGGKSVNVTGRLSEHDIDDCIAKLVDPQTKKELTINTSLIEPFGARLGSLFQMIGELETSGSGDFRTSGSGDFRTKVGNCVVLKARVVRCVDGMDLALYRKALQLQREFLSKKDG</sequence>
<reference evidence="1" key="1">
    <citation type="journal article" date="2019" name="bioRxiv">
        <title>The Genome of the Zebra Mussel, Dreissena polymorpha: A Resource for Invasive Species Research.</title>
        <authorList>
            <person name="McCartney M.A."/>
            <person name="Auch B."/>
            <person name="Kono T."/>
            <person name="Mallez S."/>
            <person name="Zhang Y."/>
            <person name="Obille A."/>
            <person name="Becker A."/>
            <person name="Abrahante J.E."/>
            <person name="Garbe J."/>
            <person name="Badalamenti J.P."/>
            <person name="Herman A."/>
            <person name="Mangelson H."/>
            <person name="Liachko I."/>
            <person name="Sullivan S."/>
            <person name="Sone E.D."/>
            <person name="Koren S."/>
            <person name="Silverstein K.A.T."/>
            <person name="Beckman K.B."/>
            <person name="Gohl D.M."/>
        </authorList>
    </citation>
    <scope>NUCLEOTIDE SEQUENCE</scope>
    <source>
        <strain evidence="1">Duluth1</strain>
        <tissue evidence="1">Whole animal</tissue>
    </source>
</reference>
<dbReference type="GO" id="GO:0042162">
    <property type="term" value="F:telomeric DNA binding"/>
    <property type="evidence" value="ECO:0007669"/>
    <property type="project" value="TreeGrafter"/>
</dbReference>
<organism evidence="1 2">
    <name type="scientific">Dreissena polymorpha</name>
    <name type="common">Zebra mussel</name>
    <name type="synonym">Mytilus polymorpha</name>
    <dbReference type="NCBI Taxonomy" id="45954"/>
    <lineage>
        <taxon>Eukaryota</taxon>
        <taxon>Metazoa</taxon>
        <taxon>Spiralia</taxon>
        <taxon>Lophotrochozoa</taxon>
        <taxon>Mollusca</taxon>
        <taxon>Bivalvia</taxon>
        <taxon>Autobranchia</taxon>
        <taxon>Heteroconchia</taxon>
        <taxon>Euheterodonta</taxon>
        <taxon>Imparidentia</taxon>
        <taxon>Neoheterodontei</taxon>
        <taxon>Myida</taxon>
        <taxon>Dreissenoidea</taxon>
        <taxon>Dreissenidae</taxon>
        <taxon>Dreissena</taxon>
    </lineage>
</organism>
<accession>A0A9D3YDE1</accession>
<dbReference type="Proteomes" id="UP000828390">
    <property type="component" value="Unassembled WGS sequence"/>
</dbReference>
<keyword evidence="2" id="KW-1185">Reference proteome</keyword>
<name>A0A9D3YDE1_DREPO</name>
<gene>
    <name evidence="1" type="ORF">DPMN_085292</name>
</gene>
<dbReference type="AlphaFoldDB" id="A0A9D3YDE1"/>
<protein>
    <submittedName>
        <fullName evidence="1">Uncharacterized protein</fullName>
    </submittedName>
</protein>
<dbReference type="PANTHER" id="PTHR33905">
    <property type="entry name" value="CST COMPLEX SUBUNIT TEN1"/>
    <property type="match status" value="1"/>
</dbReference>
<dbReference type="GO" id="GO:0032211">
    <property type="term" value="P:negative regulation of telomere maintenance via telomerase"/>
    <property type="evidence" value="ECO:0007669"/>
    <property type="project" value="TreeGrafter"/>
</dbReference>
<dbReference type="Pfam" id="PF15490">
    <property type="entry name" value="Ten1_2"/>
    <property type="match status" value="1"/>
</dbReference>